<accession>A0ABQ8Q332</accession>
<gene>
    <name evidence="1" type="ORF">F5050DRAFT_1715004</name>
</gene>
<keyword evidence="2" id="KW-1185">Reference proteome</keyword>
<protein>
    <submittedName>
        <fullName evidence="1">Uncharacterized protein</fullName>
    </submittedName>
</protein>
<name>A0ABQ8Q332_9AGAR</name>
<comment type="caution">
    <text evidence="1">The sequence shown here is derived from an EMBL/GenBank/DDBJ whole genome shotgun (WGS) entry which is preliminary data.</text>
</comment>
<dbReference type="EMBL" id="MU790821">
    <property type="protein sequence ID" value="KAJ3992808.1"/>
    <property type="molecule type" value="Genomic_DNA"/>
</dbReference>
<evidence type="ECO:0000313" key="2">
    <source>
        <dbReference type="Proteomes" id="UP001163828"/>
    </source>
</evidence>
<reference evidence="1" key="1">
    <citation type="submission" date="2022-08" db="EMBL/GenBank/DDBJ databases">
        <authorList>
            <consortium name="DOE Joint Genome Institute"/>
            <person name="Min B."/>
            <person name="Riley R."/>
            <person name="Sierra-Patev S."/>
            <person name="Naranjo-Ortiz M."/>
            <person name="Looney B."/>
            <person name="Konkel Z."/>
            <person name="Slot J.C."/>
            <person name="Sakamoto Y."/>
            <person name="Steenwyk J.L."/>
            <person name="Rokas A."/>
            <person name="Carro J."/>
            <person name="Camarero S."/>
            <person name="Ferreira P."/>
            <person name="Molpeceres G."/>
            <person name="Ruiz-Duenas F.J."/>
            <person name="Serrano A."/>
            <person name="Henrissat B."/>
            <person name="Drula E."/>
            <person name="Hughes K.W."/>
            <person name="Mata J.L."/>
            <person name="Ishikawa N.K."/>
            <person name="Vargas-Isla R."/>
            <person name="Ushijima S."/>
            <person name="Smith C.A."/>
            <person name="Ahrendt S."/>
            <person name="Andreopoulos W."/>
            <person name="He G."/>
            <person name="Labutti K."/>
            <person name="Lipzen A."/>
            <person name="Ng V."/>
            <person name="Sandor L."/>
            <person name="Barry K."/>
            <person name="Martinez A.T."/>
            <person name="Xiao Y."/>
            <person name="Gibbons J.G."/>
            <person name="Terashima K."/>
            <person name="Hibbett D.S."/>
            <person name="Grigoriev I.V."/>
        </authorList>
    </citation>
    <scope>NUCLEOTIDE SEQUENCE</scope>
    <source>
        <strain evidence="1">TFB10827</strain>
    </source>
</reference>
<sequence length="241" mass="27908">MSKQRAPKWCGLYRPCKFQQPESDLPQEVIGRFIDELFNSIEDLRNLSLVWPQDLKEIREHYAYYVKRKALRGGWDPDDQNPRPVQLFLSSIPDTLLPCIWGFRLLSSIRVGREPISAKTYFHQWLRFVGDQYVRECYVRRDSLSNGDFYDSQKARWDAVDLPLGHCTGIHALPFSNLQYGFRLEQYSQTSNADGLLDLLAQNAPKLRPLSLGGFLRQFNPHLYLTQPSGSLPFLSQDPAI</sequence>
<evidence type="ECO:0000313" key="1">
    <source>
        <dbReference type="EMBL" id="KAJ3992808.1"/>
    </source>
</evidence>
<proteinExistence type="predicted"/>
<dbReference type="Proteomes" id="UP001163828">
    <property type="component" value="Unassembled WGS sequence"/>
</dbReference>
<organism evidence="1 2">
    <name type="scientific">Lentinula boryana</name>
    <dbReference type="NCBI Taxonomy" id="40481"/>
    <lineage>
        <taxon>Eukaryota</taxon>
        <taxon>Fungi</taxon>
        <taxon>Dikarya</taxon>
        <taxon>Basidiomycota</taxon>
        <taxon>Agaricomycotina</taxon>
        <taxon>Agaricomycetes</taxon>
        <taxon>Agaricomycetidae</taxon>
        <taxon>Agaricales</taxon>
        <taxon>Marasmiineae</taxon>
        <taxon>Omphalotaceae</taxon>
        <taxon>Lentinula</taxon>
    </lineage>
</organism>